<keyword evidence="4" id="KW-0233">DNA recombination</keyword>
<dbReference type="RefSeq" id="WP_013277889.1">
    <property type="nucleotide sequence ID" value="NC_014378.1"/>
</dbReference>
<evidence type="ECO:0000256" key="5">
    <source>
        <dbReference type="SAM" id="Coils"/>
    </source>
</evidence>
<evidence type="ECO:0000256" key="1">
    <source>
        <dbReference type="ARBA" id="ARBA00008761"/>
    </source>
</evidence>
<evidence type="ECO:0000259" key="7">
    <source>
        <dbReference type="Pfam" id="PF07282"/>
    </source>
</evidence>
<gene>
    <name evidence="8" type="ordered locus">Acear_0909</name>
</gene>
<protein>
    <submittedName>
        <fullName evidence="8">Transposase, IS605 OrfB family</fullName>
    </submittedName>
</protein>
<sequence>MLRTSKIRIIDQEFKEFAIEKVYLTRHFENMLLILLEQDYKQEIGDRKLISNPYVMRAVIRDTKGGQYADKVSYIKDKYQDHGLMQDLIKVGKQLKKDNLVMTMRKVRKDFKSFYTKVKNGDNSANPPKPKKLSKMNSYTLLIDNDKGMSLAYLKKGQNKLGITLDHDEGRKYLYIDHQAVRDIVGDLDNIQSVNLQYSNGELYLLITYHQEVDTNNDRPHKLAGLDIGVDNLAAIYIEDGASPSLIVDGKKYKTYNSKFNRQIAQISNSIDTCKLESRKNYLRKYKSYLFEKRNRFFYDQFHKVSKRLLEYLDQHDVTELVISDNLNHLKNNGNCKLQKKTKQNFIQIPFGKLLDYLKYKAKEYGIKVTVVNEAYTSKSNSFTNEMHKVKSLQQKIDSLKAQQKQIESDIKYQQCQCLIDAYQDLLDKYNYQGKRVKRGLYLDYINDLAMHSDINGARNIAKLSSNYQKKDCNNLKKLCNPIKVENDYQFCQLLKQDKQAA</sequence>
<dbReference type="GO" id="GO:0006310">
    <property type="term" value="P:DNA recombination"/>
    <property type="evidence" value="ECO:0007669"/>
    <property type="project" value="UniProtKB-KW"/>
</dbReference>
<feature type="coiled-coil region" evidence="5">
    <location>
        <begin position="383"/>
        <end position="410"/>
    </location>
</feature>
<keyword evidence="2" id="KW-0815">Transposition</keyword>
<dbReference type="GO" id="GO:0003677">
    <property type="term" value="F:DNA binding"/>
    <property type="evidence" value="ECO:0007669"/>
    <property type="project" value="UniProtKB-KW"/>
</dbReference>
<proteinExistence type="inferred from homology"/>
<accession>D9QPK2</accession>
<feature type="domain" description="Probable transposase IS891/IS1136/IS1341" evidence="6">
    <location>
        <begin position="207"/>
        <end position="326"/>
    </location>
</feature>
<dbReference type="InterPro" id="IPR010095">
    <property type="entry name" value="Cas12f1-like_TNB"/>
</dbReference>
<dbReference type="NCBIfam" id="TIGR01766">
    <property type="entry name" value="IS200/IS605 family accessory protein TnpB-like domain"/>
    <property type="match status" value="1"/>
</dbReference>
<evidence type="ECO:0000256" key="3">
    <source>
        <dbReference type="ARBA" id="ARBA00023125"/>
    </source>
</evidence>
<dbReference type="EMBL" id="CP002105">
    <property type="protein sequence ID" value="ADL12443.1"/>
    <property type="molecule type" value="Genomic_DNA"/>
</dbReference>
<dbReference type="eggNOG" id="COG0675">
    <property type="taxonomic scope" value="Bacteria"/>
</dbReference>
<keyword evidence="5" id="KW-0175">Coiled coil</keyword>
<evidence type="ECO:0000259" key="6">
    <source>
        <dbReference type="Pfam" id="PF01385"/>
    </source>
</evidence>
<dbReference type="KEGG" id="aar:Acear_0909"/>
<dbReference type="InterPro" id="IPR001959">
    <property type="entry name" value="Transposase"/>
</dbReference>
<name>D9QPK2_ACEAZ</name>
<dbReference type="Proteomes" id="UP000001661">
    <property type="component" value="Chromosome"/>
</dbReference>
<evidence type="ECO:0000313" key="8">
    <source>
        <dbReference type="EMBL" id="ADL12443.1"/>
    </source>
</evidence>
<keyword evidence="3" id="KW-0238">DNA-binding</keyword>
<dbReference type="OrthoDB" id="1803266at2"/>
<dbReference type="GO" id="GO:0032196">
    <property type="term" value="P:transposition"/>
    <property type="evidence" value="ECO:0007669"/>
    <property type="project" value="UniProtKB-KW"/>
</dbReference>
<evidence type="ECO:0000256" key="4">
    <source>
        <dbReference type="ARBA" id="ARBA00023172"/>
    </source>
</evidence>
<evidence type="ECO:0000313" key="9">
    <source>
        <dbReference type="Proteomes" id="UP000001661"/>
    </source>
</evidence>
<organism evidence="8 9">
    <name type="scientific">Acetohalobium arabaticum (strain ATCC 49924 / DSM 5501 / Z-7288)</name>
    <dbReference type="NCBI Taxonomy" id="574087"/>
    <lineage>
        <taxon>Bacteria</taxon>
        <taxon>Bacillati</taxon>
        <taxon>Bacillota</taxon>
        <taxon>Clostridia</taxon>
        <taxon>Halanaerobiales</taxon>
        <taxon>Halobacteroidaceae</taxon>
        <taxon>Acetohalobium</taxon>
    </lineage>
</organism>
<reference evidence="8 9" key="1">
    <citation type="journal article" date="2010" name="Stand. Genomic Sci.">
        <title>Complete genome sequence of Acetohalobium arabaticum type strain (Z-7288).</title>
        <authorList>
            <person name="Sikorski J."/>
            <person name="Lapidus A."/>
            <person name="Chertkov O."/>
            <person name="Lucas S."/>
            <person name="Copeland A."/>
            <person name="Glavina Del Rio T."/>
            <person name="Nolan M."/>
            <person name="Tice H."/>
            <person name="Cheng J.F."/>
            <person name="Han C."/>
            <person name="Brambilla E."/>
            <person name="Pitluck S."/>
            <person name="Liolios K."/>
            <person name="Ivanova N."/>
            <person name="Mavromatis K."/>
            <person name="Mikhailova N."/>
            <person name="Pati A."/>
            <person name="Bruce D."/>
            <person name="Detter C."/>
            <person name="Tapia R."/>
            <person name="Goodwin L."/>
            <person name="Chen A."/>
            <person name="Palaniappan K."/>
            <person name="Land M."/>
            <person name="Hauser L."/>
            <person name="Chang Y.J."/>
            <person name="Jeffries C.D."/>
            <person name="Rohde M."/>
            <person name="Goker M."/>
            <person name="Spring S."/>
            <person name="Woyke T."/>
            <person name="Bristow J."/>
            <person name="Eisen J.A."/>
            <person name="Markowitz V."/>
            <person name="Hugenholtz P."/>
            <person name="Kyrpides N.C."/>
            <person name="Klenk H.P."/>
        </authorList>
    </citation>
    <scope>NUCLEOTIDE SEQUENCE [LARGE SCALE GENOMIC DNA]</scope>
    <source>
        <strain evidence="9">ATCC 49924 / DSM 5501 / Z-7288</strain>
    </source>
</reference>
<comment type="similarity">
    <text evidence="1">In the C-terminal section; belongs to the transposase 35 family.</text>
</comment>
<dbReference type="HOGENOM" id="CLU_032903_16_4_9"/>
<dbReference type="Pfam" id="PF07282">
    <property type="entry name" value="Cas12f1-like_TNB"/>
    <property type="match status" value="1"/>
</dbReference>
<dbReference type="Pfam" id="PF01385">
    <property type="entry name" value="OrfB_IS605"/>
    <property type="match status" value="1"/>
</dbReference>
<dbReference type="AlphaFoldDB" id="D9QPK2"/>
<dbReference type="STRING" id="574087.Acear_0909"/>
<keyword evidence="9" id="KW-1185">Reference proteome</keyword>
<feature type="domain" description="Cas12f1-like TNB" evidence="7">
    <location>
        <begin position="351"/>
        <end position="383"/>
    </location>
</feature>
<evidence type="ECO:0000256" key="2">
    <source>
        <dbReference type="ARBA" id="ARBA00022578"/>
    </source>
</evidence>